<feature type="compositionally biased region" description="Polar residues" evidence="1">
    <location>
        <begin position="137"/>
        <end position="153"/>
    </location>
</feature>
<organism evidence="2 3">
    <name type="scientific">Sarocladium strictum</name>
    <name type="common">Black bundle disease fungus</name>
    <name type="synonym">Acremonium strictum</name>
    <dbReference type="NCBI Taxonomy" id="5046"/>
    <lineage>
        <taxon>Eukaryota</taxon>
        <taxon>Fungi</taxon>
        <taxon>Dikarya</taxon>
        <taxon>Ascomycota</taxon>
        <taxon>Pezizomycotina</taxon>
        <taxon>Sordariomycetes</taxon>
        <taxon>Hypocreomycetidae</taxon>
        <taxon>Hypocreales</taxon>
        <taxon>Sarocladiaceae</taxon>
        <taxon>Sarocladium</taxon>
    </lineage>
</organism>
<feature type="compositionally biased region" description="Basic residues" evidence="1">
    <location>
        <begin position="298"/>
        <end position="307"/>
    </location>
</feature>
<feature type="compositionally biased region" description="Gly residues" evidence="1">
    <location>
        <begin position="156"/>
        <end position="170"/>
    </location>
</feature>
<evidence type="ECO:0000313" key="2">
    <source>
        <dbReference type="EMBL" id="KAK0384418.1"/>
    </source>
</evidence>
<dbReference type="EMBL" id="JAPDFR010000008">
    <property type="protein sequence ID" value="KAK0384418.1"/>
    <property type="molecule type" value="Genomic_DNA"/>
</dbReference>
<dbReference type="Proteomes" id="UP001175261">
    <property type="component" value="Unassembled WGS sequence"/>
</dbReference>
<accession>A0AA39GD01</accession>
<feature type="compositionally biased region" description="Polar residues" evidence="1">
    <location>
        <begin position="936"/>
        <end position="951"/>
    </location>
</feature>
<keyword evidence="3" id="KW-1185">Reference proteome</keyword>
<feature type="compositionally biased region" description="Low complexity" evidence="1">
    <location>
        <begin position="924"/>
        <end position="935"/>
    </location>
</feature>
<comment type="caution">
    <text evidence="2">The sequence shown here is derived from an EMBL/GenBank/DDBJ whole genome shotgun (WGS) entry which is preliminary data.</text>
</comment>
<feature type="region of interest" description="Disordered" evidence="1">
    <location>
        <begin position="137"/>
        <end position="170"/>
    </location>
</feature>
<feature type="region of interest" description="Disordered" evidence="1">
    <location>
        <begin position="250"/>
        <end position="320"/>
    </location>
</feature>
<reference evidence="2" key="1">
    <citation type="submission" date="2022-10" db="EMBL/GenBank/DDBJ databases">
        <title>Determination and structural analysis of whole genome sequence of Sarocladium strictum F4-1.</title>
        <authorList>
            <person name="Hu L."/>
            <person name="Jiang Y."/>
        </authorList>
    </citation>
    <scope>NUCLEOTIDE SEQUENCE</scope>
    <source>
        <strain evidence="2">F4-1</strain>
    </source>
</reference>
<feature type="compositionally biased region" description="Polar residues" evidence="1">
    <location>
        <begin position="701"/>
        <end position="710"/>
    </location>
</feature>
<sequence length="987" mass="107072">MGRDNRGVIMNTIPLEALLRDGLALQEDQQPEPKISQQLQRAEEDAKAAKRRYWLARGKDEAEALAEVKEKTALEQELWEKYALEKAELEKAAGIKASQANAMFLTLISALVERLKTELLSQSDLQHLGGLVTNLVKESSGPSRATQSETSRSPGADGGAQSGPHHGGFVGATQKEIRFSQPERDQNHSEQMNNHAIPRNCIRETHTASPAVSAGKEDNLRNAVMATPETSFKAVQSVDCDESRSDVTIIGETKEDASQEPMSPISLTENAKVDGDTPTAAHSKKRALEGAPDESKKQKNKKRRLQPHKTGPWKPITLNDAYDGHRSTAVDEIEFDDVYQGGEPQCPHWICSHDGRSFYIFRCDEHGVTFNDNAAQGAAKHLRGNQHKIEGNNQTAYDVLSIRVLNCNLELQSANNTMMRRRLDKGFSTAKATKPARELMDLYSFNRKGRAPIPSPAENRLASLSASEEEKVFLPKPRLRLNRNQPSSIIPGEVYQGWNVHAWRPVVALPSGSFEQIGLLGSLEDTGLLEDLPAGVEFDPQTRQFYGKFSKDGSVETELMYPVMLFDGKPALSRESTVIVLKHENFQTFDRNASDLNKDLFAQEALKYLEGREKRKGATGPVFEVADTSSSIGIGGGGAHEISKETTVASVVLTADVAVASSPESHPGLNECAIEKHAGNSDDLAINNPPPACSAPQSSPTLRSEPQVQVKSVEGLEEPVASQAVTNPPGDDIKRMVQDSIDSYKRANTPEGIEIIVQTETSAAAPEFGATKSKNLAPKADEDKPASKPEPPALVSTAETPSPGAIGESDHDGRISSEPAASLAGLQAQAFSGYEDPTRRDRNARLSEQPEVTLAAATQSTWSPIRHGSDCQVGVATEMSRRQTHAPTSPRASRLSTPFATSGSRARRGGGYSLVPGDPRRRPISGGRPSSHGGSVHNSAAQRIYSRNVQESPYGKLSSPRGSDSHRASSQEYLSSGSGFRAMHDWV</sequence>
<feature type="region of interest" description="Disordered" evidence="1">
    <location>
        <begin position="766"/>
        <end position="987"/>
    </location>
</feature>
<proteinExistence type="predicted"/>
<name>A0AA39GD01_SARSR</name>
<protein>
    <submittedName>
        <fullName evidence="2">Uncharacterized protein</fullName>
    </submittedName>
</protein>
<dbReference type="AlphaFoldDB" id="A0AA39GD01"/>
<evidence type="ECO:0000313" key="3">
    <source>
        <dbReference type="Proteomes" id="UP001175261"/>
    </source>
</evidence>
<evidence type="ECO:0000256" key="1">
    <source>
        <dbReference type="SAM" id="MobiDB-lite"/>
    </source>
</evidence>
<feature type="compositionally biased region" description="Basic and acidic residues" evidence="1">
    <location>
        <begin position="836"/>
        <end position="845"/>
    </location>
</feature>
<feature type="compositionally biased region" description="Polar residues" evidence="1">
    <location>
        <begin position="885"/>
        <end position="901"/>
    </location>
</feature>
<gene>
    <name evidence="2" type="ORF">NLU13_8504</name>
</gene>
<feature type="region of interest" description="Disordered" evidence="1">
    <location>
        <begin position="680"/>
        <end position="735"/>
    </location>
</feature>